<dbReference type="SUPFAM" id="SSF52172">
    <property type="entry name" value="CheY-like"/>
    <property type="match status" value="1"/>
</dbReference>
<dbReference type="PROSITE" id="PS50109">
    <property type="entry name" value="HIS_KIN"/>
    <property type="match status" value="1"/>
</dbReference>
<feature type="transmembrane region" description="Helical" evidence="7">
    <location>
        <begin position="12"/>
        <end position="29"/>
    </location>
</feature>
<dbReference type="CDD" id="cd17546">
    <property type="entry name" value="REC_hyHK_CKI1_RcsC-like"/>
    <property type="match status" value="1"/>
</dbReference>
<name>A0ABU2DCI5_ACHAE</name>
<proteinExistence type="predicted"/>
<evidence type="ECO:0000256" key="3">
    <source>
        <dbReference type="ARBA" id="ARBA00022553"/>
    </source>
</evidence>
<evidence type="ECO:0000256" key="4">
    <source>
        <dbReference type="ARBA" id="ARBA00022679"/>
    </source>
</evidence>
<dbReference type="PANTHER" id="PTHR43047">
    <property type="entry name" value="TWO-COMPONENT HISTIDINE PROTEIN KINASE"/>
    <property type="match status" value="1"/>
</dbReference>
<dbReference type="RefSeq" id="WP_310532917.1">
    <property type="nucleotide sequence ID" value="NZ_JAVKVN010000004.1"/>
</dbReference>
<dbReference type="Proteomes" id="UP001264156">
    <property type="component" value="Unassembled WGS sequence"/>
</dbReference>
<evidence type="ECO:0000256" key="2">
    <source>
        <dbReference type="ARBA" id="ARBA00012438"/>
    </source>
</evidence>
<dbReference type="PRINTS" id="PR00344">
    <property type="entry name" value="BCTRLSENSOR"/>
</dbReference>
<dbReference type="EMBL" id="JAVKVN010000004">
    <property type="protein sequence ID" value="MDR7945829.1"/>
    <property type="molecule type" value="Genomic_DNA"/>
</dbReference>
<dbReference type="Gene3D" id="3.30.565.10">
    <property type="entry name" value="Histidine kinase-like ATPase, C-terminal domain"/>
    <property type="match status" value="1"/>
</dbReference>
<keyword evidence="7" id="KW-0812">Transmembrane</keyword>
<organism evidence="10 11">
    <name type="scientific">Achromobacter aegrifaciens</name>
    <dbReference type="NCBI Taxonomy" id="1287736"/>
    <lineage>
        <taxon>Bacteria</taxon>
        <taxon>Pseudomonadati</taxon>
        <taxon>Pseudomonadota</taxon>
        <taxon>Betaproteobacteria</taxon>
        <taxon>Burkholderiales</taxon>
        <taxon>Alcaligenaceae</taxon>
        <taxon>Achromobacter</taxon>
    </lineage>
</organism>
<keyword evidence="5" id="KW-0418">Kinase</keyword>
<evidence type="ECO:0000313" key="10">
    <source>
        <dbReference type="EMBL" id="MDR7945829.1"/>
    </source>
</evidence>
<comment type="caution">
    <text evidence="10">The sequence shown here is derived from an EMBL/GenBank/DDBJ whole genome shotgun (WGS) entry which is preliminary data.</text>
</comment>
<dbReference type="SMART" id="SM00388">
    <property type="entry name" value="HisKA"/>
    <property type="match status" value="1"/>
</dbReference>
<dbReference type="InterPro" id="IPR036097">
    <property type="entry name" value="HisK_dim/P_sf"/>
</dbReference>
<dbReference type="InterPro" id="IPR036890">
    <property type="entry name" value="HATPase_C_sf"/>
</dbReference>
<dbReference type="InterPro" id="IPR005467">
    <property type="entry name" value="His_kinase_dom"/>
</dbReference>
<dbReference type="GO" id="GO:0005524">
    <property type="term" value="F:ATP binding"/>
    <property type="evidence" value="ECO:0007669"/>
    <property type="project" value="UniProtKB-KW"/>
</dbReference>
<dbReference type="Pfam" id="PF00512">
    <property type="entry name" value="HisKA"/>
    <property type="match status" value="1"/>
</dbReference>
<keyword evidence="4" id="KW-0808">Transferase</keyword>
<keyword evidence="7" id="KW-1133">Transmembrane helix</keyword>
<evidence type="ECO:0000256" key="6">
    <source>
        <dbReference type="PROSITE-ProRule" id="PRU00169"/>
    </source>
</evidence>
<dbReference type="Pfam" id="PF00072">
    <property type="entry name" value="Response_reg"/>
    <property type="match status" value="1"/>
</dbReference>
<dbReference type="InterPro" id="IPR003661">
    <property type="entry name" value="HisK_dim/P_dom"/>
</dbReference>
<evidence type="ECO:0000256" key="7">
    <source>
        <dbReference type="SAM" id="Phobius"/>
    </source>
</evidence>
<comment type="catalytic activity">
    <reaction evidence="1">
        <text>ATP + protein L-histidine = ADP + protein N-phospho-L-histidine.</text>
        <dbReference type="EC" id="2.7.13.3"/>
    </reaction>
</comment>
<reference evidence="11" key="1">
    <citation type="submission" date="2023-07" db="EMBL/GenBank/DDBJ databases">
        <title>Glyphosate-induced phosphonatase operons in soil bacteria of genus Achromobacter.</title>
        <authorList>
            <person name="Epiktetov D.O."/>
            <person name="Sviridov A.V."/>
            <person name="Tarlachkov S.V."/>
            <person name="Shushkova T.V."/>
            <person name="Toropygin I.Y."/>
            <person name="Leontievsky A."/>
        </authorList>
    </citation>
    <scope>NUCLEOTIDE SEQUENCE [LARGE SCALE GENOMIC DNA]</scope>
    <source>
        <strain evidence="11">Kg 16</strain>
    </source>
</reference>
<evidence type="ECO:0000259" key="9">
    <source>
        <dbReference type="PROSITE" id="PS50110"/>
    </source>
</evidence>
<dbReference type="InterPro" id="IPR001789">
    <property type="entry name" value="Sig_transdc_resp-reg_receiver"/>
</dbReference>
<feature type="domain" description="Histidine kinase" evidence="8">
    <location>
        <begin position="316"/>
        <end position="536"/>
    </location>
</feature>
<dbReference type="InterPro" id="IPR003594">
    <property type="entry name" value="HATPase_dom"/>
</dbReference>
<keyword evidence="3 6" id="KW-0597">Phosphoprotein</keyword>
<dbReference type="EC" id="2.7.13.3" evidence="2"/>
<dbReference type="SMART" id="SM00387">
    <property type="entry name" value="HATPase_c"/>
    <property type="match status" value="1"/>
</dbReference>
<feature type="transmembrane region" description="Helical" evidence="7">
    <location>
        <begin position="126"/>
        <end position="146"/>
    </location>
</feature>
<feature type="transmembrane region" description="Helical" evidence="7">
    <location>
        <begin position="93"/>
        <end position="114"/>
    </location>
</feature>
<dbReference type="PROSITE" id="PS50110">
    <property type="entry name" value="RESPONSE_REGULATORY"/>
    <property type="match status" value="1"/>
</dbReference>
<feature type="modified residue" description="4-aspartylphosphate" evidence="6">
    <location>
        <position position="610"/>
    </location>
</feature>
<feature type="domain" description="Response regulatory" evidence="9">
    <location>
        <begin position="561"/>
        <end position="678"/>
    </location>
</feature>
<evidence type="ECO:0000313" key="11">
    <source>
        <dbReference type="Proteomes" id="UP001264156"/>
    </source>
</evidence>
<gene>
    <name evidence="10" type="ORF">RIU57_11990</name>
</gene>
<evidence type="ECO:0000256" key="1">
    <source>
        <dbReference type="ARBA" id="ARBA00000085"/>
    </source>
</evidence>
<keyword evidence="7" id="KW-0472">Membrane</keyword>
<keyword evidence="11" id="KW-1185">Reference proteome</keyword>
<dbReference type="InterPro" id="IPR004358">
    <property type="entry name" value="Sig_transdc_His_kin-like_C"/>
</dbReference>
<dbReference type="Pfam" id="PF02518">
    <property type="entry name" value="HATPase_c"/>
    <property type="match status" value="1"/>
</dbReference>
<dbReference type="SMART" id="SM00448">
    <property type="entry name" value="REC"/>
    <property type="match status" value="1"/>
</dbReference>
<keyword evidence="10" id="KW-0547">Nucleotide-binding</keyword>
<dbReference type="Gene3D" id="1.10.287.130">
    <property type="match status" value="1"/>
</dbReference>
<dbReference type="SUPFAM" id="SSF55874">
    <property type="entry name" value="ATPase domain of HSP90 chaperone/DNA topoisomerase II/histidine kinase"/>
    <property type="match status" value="1"/>
</dbReference>
<accession>A0ABU2DCI5</accession>
<keyword evidence="10" id="KW-0067">ATP-binding</keyword>
<dbReference type="Gene3D" id="3.40.50.2300">
    <property type="match status" value="1"/>
</dbReference>
<evidence type="ECO:0000256" key="5">
    <source>
        <dbReference type="ARBA" id="ARBA00022777"/>
    </source>
</evidence>
<dbReference type="SUPFAM" id="SSF47384">
    <property type="entry name" value="Homodimeric domain of signal transducing histidine kinase"/>
    <property type="match status" value="1"/>
</dbReference>
<dbReference type="PANTHER" id="PTHR43047:SF64">
    <property type="entry name" value="HISTIDINE KINASE CONTAINING CHEY-HOMOLOGOUS RECEIVER DOMAIN AND PAS DOMAIN-RELATED"/>
    <property type="match status" value="1"/>
</dbReference>
<evidence type="ECO:0000259" key="8">
    <source>
        <dbReference type="PROSITE" id="PS50109"/>
    </source>
</evidence>
<protein>
    <recommendedName>
        <fullName evidence="2">histidine kinase</fullName>
        <ecNumber evidence="2">2.7.13.3</ecNumber>
    </recommendedName>
</protein>
<dbReference type="CDD" id="cd00082">
    <property type="entry name" value="HisKA"/>
    <property type="match status" value="1"/>
</dbReference>
<sequence>MAILSNNCQPWRNEAVLLVLFGIFWAVIWKQRYAEFMGPATRAEGWRDAFCDKIAVAQRISNSAIGTTIDNLQMKPEVFASAIRRGNAVRIRMAIGAAAILVVVLCALSAPTIAASLQQQLASAAILSWALNGVLFLAVLWVLLALKGTANKSHDLLAHLRQAARLIAAAPVDMVIREKSLRLVGLSDGMRRFSDIVIRNGWARPEHIDLGFLSGAEKDQIQVPPEVAVIVREFQAAVATGEPRSYDYSQELPGAAGIRAAIQAQIFPLFGAEDQVIGVFAKGMYFLGHSQSLEDSASARGRAERINDMKTRFLAAVSRDVRNPLNAMAGLLEMASLDAAMPRQSKEMLATVRLSTRSLLQLIPSIVDTRRMETGDLACARVSHSLRRVVADVVALFAPSAYEKGISLTLEVAPGVAASHMADAQGLNQLLNNFLSNAIRFTERGGVRIHLDATPVEDGRQWVSLSVIDTGSGIDPHIQQKLSASRYEAGLSASPDGAGLGLHYCRQIVHRVGGTIRISSVVGEGTHVHVRVPLMLGSGERRDPSQETVLGMAQRPATGLRTLVVESQAANRLLLKGQLEFLGHAVLTAEDGAQGLALARAGRFDLVVCDGMMPDMDGAEFTRALRAGAGECATVPVLGYTADARREDHEAGLQAGMNAVLVKPADLRALEAAVASCLPAACVASGRARDGAP</sequence>
<dbReference type="InterPro" id="IPR011006">
    <property type="entry name" value="CheY-like_superfamily"/>
</dbReference>